<name>A0ACC1JJY5_9FUNG</name>
<gene>
    <name evidence="1" type="ORF">IWQ57_006499</name>
</gene>
<proteinExistence type="predicted"/>
<comment type="caution">
    <text evidence="1">The sequence shown here is derived from an EMBL/GenBank/DDBJ whole genome shotgun (WGS) entry which is preliminary data.</text>
</comment>
<protein>
    <submittedName>
        <fullName evidence="1">Uncharacterized protein</fullName>
    </submittedName>
</protein>
<organism evidence="1 2">
    <name type="scientific">Coemansia nantahalensis</name>
    <dbReference type="NCBI Taxonomy" id="2789366"/>
    <lineage>
        <taxon>Eukaryota</taxon>
        <taxon>Fungi</taxon>
        <taxon>Fungi incertae sedis</taxon>
        <taxon>Zoopagomycota</taxon>
        <taxon>Kickxellomycotina</taxon>
        <taxon>Kickxellomycetes</taxon>
        <taxon>Kickxellales</taxon>
        <taxon>Kickxellaceae</taxon>
        <taxon>Coemansia</taxon>
    </lineage>
</organism>
<dbReference type="EMBL" id="JANBUJ010003720">
    <property type="protein sequence ID" value="KAJ2759656.1"/>
    <property type="molecule type" value="Genomic_DNA"/>
</dbReference>
<feature type="non-terminal residue" evidence="1">
    <location>
        <position position="336"/>
    </location>
</feature>
<accession>A0ACC1JJY5</accession>
<evidence type="ECO:0000313" key="2">
    <source>
        <dbReference type="Proteomes" id="UP001140234"/>
    </source>
</evidence>
<dbReference type="Proteomes" id="UP001140234">
    <property type="component" value="Unassembled WGS sequence"/>
</dbReference>
<sequence length="336" mass="37331">MSDERWPTAPGGPASSSSPAARADGSDGSDSEGLDGLDGDAHPMVPMRRLRLSEEALIGSRPRDSSGSAQDLDMITGWLYNRPLQRAKYDDFSTIDWIYDNTKERRYRSELRTRARAMGRLGRLEVAVSASKPWLILLAVGVSMGLIATCVSVSSQWLISIKSGYCRKGFYLNRRFCCWNADSVCLDWVTWSELLHVRWRWVEWVLQYIVFIFDANLFAAISTYLVTEYAPYAAGQGIAEIKTIMSGFTMRRFLGLRTLCVKCVGVVLSVASGLSLGKEGTMVHIACCCSNIYTRMFRRIRRSEVKRRELLSAASAAGISVAFGAPIAGVLFSLEQ</sequence>
<evidence type="ECO:0000313" key="1">
    <source>
        <dbReference type="EMBL" id="KAJ2759656.1"/>
    </source>
</evidence>
<keyword evidence="2" id="KW-1185">Reference proteome</keyword>
<reference evidence="1" key="1">
    <citation type="submission" date="2022-07" db="EMBL/GenBank/DDBJ databases">
        <title>Phylogenomic reconstructions and comparative analyses of Kickxellomycotina fungi.</title>
        <authorList>
            <person name="Reynolds N.K."/>
            <person name="Stajich J.E."/>
            <person name="Barry K."/>
            <person name="Grigoriev I.V."/>
            <person name="Crous P."/>
            <person name="Smith M.E."/>
        </authorList>
    </citation>
    <scope>NUCLEOTIDE SEQUENCE</scope>
    <source>
        <strain evidence="1">CBS 109366</strain>
    </source>
</reference>